<evidence type="ECO:0000313" key="3">
    <source>
        <dbReference type="Proteomes" id="UP000198211"/>
    </source>
</evidence>
<feature type="region of interest" description="Disordered" evidence="1">
    <location>
        <begin position="145"/>
        <end position="175"/>
    </location>
</feature>
<comment type="caution">
    <text evidence="2">The sequence shown here is derived from an EMBL/GenBank/DDBJ whole genome shotgun (WGS) entry which is preliminary data.</text>
</comment>
<dbReference type="OrthoDB" id="92765at2759"/>
<organism evidence="2 3">
    <name type="scientific">Phytophthora megakarya</name>
    <dbReference type="NCBI Taxonomy" id="4795"/>
    <lineage>
        <taxon>Eukaryota</taxon>
        <taxon>Sar</taxon>
        <taxon>Stramenopiles</taxon>
        <taxon>Oomycota</taxon>
        <taxon>Peronosporomycetes</taxon>
        <taxon>Peronosporales</taxon>
        <taxon>Peronosporaceae</taxon>
        <taxon>Phytophthora</taxon>
    </lineage>
</organism>
<sequence length="175" mass="19824">MYVTITNGKKIQVVGTGSVQLKGIDGKSIRMYCTLGLDRRLLSVRKFADHGMSIECQLNSCVIWYEFMAVASGKHYGKVYVLDCHQDTAYYIEYSGIDSEWELWHARMGHLNEDSLEKPRYQRYVEDSADGENVMWRMYEGQADGHTHPSADADDDVTLSGVGSHGWDGLDEDEV</sequence>
<accession>A0A225WF84</accession>
<proteinExistence type="predicted"/>
<evidence type="ECO:0000256" key="1">
    <source>
        <dbReference type="SAM" id="MobiDB-lite"/>
    </source>
</evidence>
<name>A0A225WF84_9STRA</name>
<reference evidence="3" key="1">
    <citation type="submission" date="2017-03" db="EMBL/GenBank/DDBJ databases">
        <title>Phytopthora megakarya and P. palmivora, two closely related causual agents of cacao black pod achieved similar genome size and gene model numbers by different mechanisms.</title>
        <authorList>
            <person name="Ali S."/>
            <person name="Shao J."/>
            <person name="Larry D.J."/>
            <person name="Kronmiller B."/>
            <person name="Shen D."/>
            <person name="Strem M.D."/>
            <person name="Melnick R.L."/>
            <person name="Guiltinan M.J."/>
            <person name="Tyler B.M."/>
            <person name="Meinhardt L.W."/>
            <person name="Bailey B.A."/>
        </authorList>
    </citation>
    <scope>NUCLEOTIDE SEQUENCE [LARGE SCALE GENOMIC DNA]</scope>
    <source>
        <strain evidence="3">zdho120</strain>
    </source>
</reference>
<evidence type="ECO:0000313" key="2">
    <source>
        <dbReference type="EMBL" id="OWZ16192.1"/>
    </source>
</evidence>
<dbReference type="Proteomes" id="UP000198211">
    <property type="component" value="Unassembled WGS sequence"/>
</dbReference>
<dbReference type="EMBL" id="NBNE01000979">
    <property type="protein sequence ID" value="OWZ16192.1"/>
    <property type="molecule type" value="Genomic_DNA"/>
</dbReference>
<gene>
    <name evidence="2" type="ORF">PHMEG_00010046</name>
</gene>
<dbReference type="AlphaFoldDB" id="A0A225WF84"/>
<keyword evidence="3" id="KW-1185">Reference proteome</keyword>
<protein>
    <submittedName>
        <fullName evidence="2">Polyprotein</fullName>
    </submittedName>
</protein>